<keyword evidence="3" id="KW-1185">Reference proteome</keyword>
<name>A0ABT7LIQ9_9BURK</name>
<reference evidence="2 3" key="1">
    <citation type="submission" date="2023-06" db="EMBL/GenBank/DDBJ databases">
        <title>Pelomonas sp. APW6 16S ribosomal RNA gene genome sequencing and assembly.</title>
        <authorList>
            <person name="Woo H."/>
        </authorList>
    </citation>
    <scope>NUCLEOTIDE SEQUENCE [LARGE SCALE GENOMIC DNA]</scope>
    <source>
        <strain evidence="2 3">APW6</strain>
    </source>
</reference>
<evidence type="ECO:0000313" key="3">
    <source>
        <dbReference type="Proteomes" id="UP001238603"/>
    </source>
</evidence>
<accession>A0ABT7LIQ9</accession>
<dbReference type="EMBL" id="JASVDS010000002">
    <property type="protein sequence ID" value="MDL5031515.1"/>
    <property type="molecule type" value="Genomic_DNA"/>
</dbReference>
<dbReference type="Proteomes" id="UP001238603">
    <property type="component" value="Unassembled WGS sequence"/>
</dbReference>
<dbReference type="RefSeq" id="WP_285981644.1">
    <property type="nucleotide sequence ID" value="NZ_JASVDS010000002.1"/>
</dbReference>
<gene>
    <name evidence="2" type="ORF">QRD43_06300</name>
</gene>
<proteinExistence type="predicted"/>
<protein>
    <submittedName>
        <fullName evidence="2">Uncharacterized protein</fullName>
    </submittedName>
</protein>
<organism evidence="2 3">
    <name type="scientific">Roseateles subflavus</name>
    <dbReference type="NCBI Taxonomy" id="3053353"/>
    <lineage>
        <taxon>Bacteria</taxon>
        <taxon>Pseudomonadati</taxon>
        <taxon>Pseudomonadota</taxon>
        <taxon>Betaproteobacteria</taxon>
        <taxon>Burkholderiales</taxon>
        <taxon>Sphaerotilaceae</taxon>
        <taxon>Roseateles</taxon>
    </lineage>
</organism>
<evidence type="ECO:0000256" key="1">
    <source>
        <dbReference type="SAM" id="MobiDB-lite"/>
    </source>
</evidence>
<evidence type="ECO:0000313" key="2">
    <source>
        <dbReference type="EMBL" id="MDL5031515.1"/>
    </source>
</evidence>
<feature type="compositionally biased region" description="Low complexity" evidence="1">
    <location>
        <begin position="165"/>
        <end position="183"/>
    </location>
</feature>
<comment type="caution">
    <text evidence="2">The sequence shown here is derived from an EMBL/GenBank/DDBJ whole genome shotgun (WGS) entry which is preliminary data.</text>
</comment>
<feature type="region of interest" description="Disordered" evidence="1">
    <location>
        <begin position="114"/>
        <end position="218"/>
    </location>
</feature>
<sequence length="317" mass="32166">MKLQKTDLARELLRSPRRDLPAGERMLLITVDGRRDLPQLRELARNLGLDPAVVETLYGRGLIAPVPADSTGADEVTVTQGRTGAASAASASNAASAAKASSAAGTSNAALTTAPGTGARAASHAGPLAPKAQALPDPRKGRSPEPPASATSAASRAARDPAPSPAASMSPSVSVSASASLSAGTPAARSGEPRPAAGVSPQGLAPGVGSPGAEASALAASGHEQARLALIAAQEAAGAQARRLLRAKVYALDLVARMLAGQDGDLRALARHIDNEEGLLLWIEVAAQHLRERAGDERSERFRQRVLEELGLASAMA</sequence>